<reference evidence="3 4" key="1">
    <citation type="submission" date="2019-01" db="EMBL/GenBank/DDBJ databases">
        <title>Pseudoxanthomonas composti sp. nov., isolated from compost.</title>
        <authorList>
            <person name="Yang G."/>
        </authorList>
    </citation>
    <scope>NUCLEOTIDE SEQUENCE [LARGE SCALE GENOMIC DNA]</scope>
    <source>
        <strain evidence="3 4">GSS15</strain>
    </source>
</reference>
<keyword evidence="2" id="KW-0472">Membrane</keyword>
<feature type="transmembrane region" description="Helical" evidence="2">
    <location>
        <begin position="357"/>
        <end position="376"/>
    </location>
</feature>
<dbReference type="PANTHER" id="PTHR43298:SF2">
    <property type="entry name" value="FMN_FAD EXPORTER YEEO-RELATED"/>
    <property type="match status" value="1"/>
</dbReference>
<feature type="transmembrane region" description="Helical" evidence="2">
    <location>
        <begin position="397"/>
        <end position="419"/>
    </location>
</feature>
<dbReference type="InterPro" id="IPR050222">
    <property type="entry name" value="MATE_MdtK"/>
</dbReference>
<name>A0A4Q1JRX9_9GAMM</name>
<organism evidence="3 4">
    <name type="scientific">Pseudoxanthomonas composti</name>
    <dbReference type="NCBI Taxonomy" id="2137479"/>
    <lineage>
        <taxon>Bacteria</taxon>
        <taxon>Pseudomonadati</taxon>
        <taxon>Pseudomonadota</taxon>
        <taxon>Gammaproteobacteria</taxon>
        <taxon>Lysobacterales</taxon>
        <taxon>Lysobacteraceae</taxon>
        <taxon>Pseudoxanthomonas</taxon>
    </lineage>
</organism>
<feature type="transmembrane region" description="Helical" evidence="2">
    <location>
        <begin position="250"/>
        <end position="273"/>
    </location>
</feature>
<evidence type="ECO:0000256" key="1">
    <source>
        <dbReference type="ARBA" id="ARBA00022448"/>
    </source>
</evidence>
<keyword evidence="2" id="KW-0812">Transmembrane</keyword>
<comment type="caution">
    <text evidence="3">The sequence shown here is derived from an EMBL/GenBank/DDBJ whole genome shotgun (WGS) entry which is preliminary data.</text>
</comment>
<feature type="transmembrane region" description="Helical" evidence="2">
    <location>
        <begin position="24"/>
        <end position="46"/>
    </location>
</feature>
<keyword evidence="1" id="KW-0813">Transport</keyword>
<accession>A0A4Q1JRX9</accession>
<gene>
    <name evidence="3" type="ORF">EPA99_15015</name>
</gene>
<feature type="transmembrane region" description="Helical" evidence="2">
    <location>
        <begin position="285"/>
        <end position="305"/>
    </location>
</feature>
<feature type="transmembrane region" description="Helical" evidence="2">
    <location>
        <begin position="425"/>
        <end position="445"/>
    </location>
</feature>
<dbReference type="InterPro" id="IPR002528">
    <property type="entry name" value="MATE_fam"/>
</dbReference>
<keyword evidence="2" id="KW-1133">Transmembrane helix</keyword>
<dbReference type="AlphaFoldDB" id="A0A4Q1JRX9"/>
<dbReference type="EMBL" id="SAWZ01000009">
    <property type="protein sequence ID" value="RXR01972.1"/>
    <property type="molecule type" value="Genomic_DNA"/>
</dbReference>
<evidence type="ECO:0000256" key="2">
    <source>
        <dbReference type="SAM" id="Phobius"/>
    </source>
</evidence>
<dbReference type="RefSeq" id="WP_129472061.1">
    <property type="nucleotide sequence ID" value="NZ_SAWZ01000009.1"/>
</dbReference>
<evidence type="ECO:0000313" key="4">
    <source>
        <dbReference type="Proteomes" id="UP000289784"/>
    </source>
</evidence>
<protein>
    <submittedName>
        <fullName evidence="3">MATE family efflux transporter</fullName>
    </submittedName>
</protein>
<feature type="transmembrane region" description="Helical" evidence="2">
    <location>
        <begin position="52"/>
        <end position="80"/>
    </location>
</feature>
<dbReference type="Proteomes" id="UP000289784">
    <property type="component" value="Unassembled WGS sequence"/>
</dbReference>
<keyword evidence="4" id="KW-1185">Reference proteome</keyword>
<evidence type="ECO:0000313" key="3">
    <source>
        <dbReference type="EMBL" id="RXR01972.1"/>
    </source>
</evidence>
<feature type="transmembrane region" description="Helical" evidence="2">
    <location>
        <begin position="171"/>
        <end position="190"/>
    </location>
</feature>
<feature type="transmembrane region" description="Helical" evidence="2">
    <location>
        <begin position="326"/>
        <end position="345"/>
    </location>
</feature>
<dbReference type="OrthoDB" id="9780160at2"/>
<dbReference type="NCBIfam" id="TIGR00797">
    <property type="entry name" value="matE"/>
    <property type="match status" value="1"/>
</dbReference>
<dbReference type="GO" id="GO:0005886">
    <property type="term" value="C:plasma membrane"/>
    <property type="evidence" value="ECO:0007669"/>
    <property type="project" value="TreeGrafter"/>
</dbReference>
<feature type="transmembrane region" description="Helical" evidence="2">
    <location>
        <begin position="101"/>
        <end position="122"/>
    </location>
</feature>
<feature type="transmembrane region" description="Helical" evidence="2">
    <location>
        <begin position="142"/>
        <end position="159"/>
    </location>
</feature>
<dbReference type="CDD" id="cd13131">
    <property type="entry name" value="MATE_NorM_like"/>
    <property type="match status" value="1"/>
</dbReference>
<feature type="transmembrane region" description="Helical" evidence="2">
    <location>
        <begin position="202"/>
        <end position="222"/>
    </location>
</feature>
<dbReference type="GO" id="GO:0042910">
    <property type="term" value="F:xenobiotic transmembrane transporter activity"/>
    <property type="evidence" value="ECO:0007669"/>
    <property type="project" value="InterPro"/>
</dbReference>
<dbReference type="Pfam" id="PF01554">
    <property type="entry name" value="MatE"/>
    <property type="match status" value="2"/>
</dbReference>
<proteinExistence type="predicted"/>
<dbReference type="PANTHER" id="PTHR43298">
    <property type="entry name" value="MULTIDRUG RESISTANCE PROTEIN NORM-RELATED"/>
    <property type="match status" value="1"/>
</dbReference>
<sequence length="456" mass="47663">MSASLDPAAPAHSARQELRTTGRLALPLVLAHVSTGLVGFVDNVIAGHHGTATLAAVTIGTALLWLPMMVPIGTLISLTASVSELDGARRRDEIAPLFRQALWLALGLGAVLFAFLSLAPLALTPMGIAPEIVPGGTAFLHGIRWGVPALTLYFCMRYLSEGMHWTLPTMLIGFGGLLVLGPLGYVLAFGKLGLPERGAGGLGIASACMMWLQALTYAVYLARSRRFRPLGLFARFDPPRRAPIAQLLRTGLPIGVTVLMEGSLFIVTALLIARLGSVPAAAHQIAINVAALCFMVPMGVAEATTVRVGHALGARDAHGVGRAARAGYVIVLGTQVLSASCLLIGHDWVVSLYTADAAVAAIAGGLLLMAAAFQFPDGLQVLSAGALRGLKDTRVPMWLAAVSYWGLGMPLGAGLGLGLGWGPKGMWLGLTLGLTAAAVLLGLRLRRTRLRLLRTL</sequence>
<dbReference type="GO" id="GO:0015297">
    <property type="term" value="F:antiporter activity"/>
    <property type="evidence" value="ECO:0007669"/>
    <property type="project" value="InterPro"/>
</dbReference>